<dbReference type="InterPro" id="IPR015883">
    <property type="entry name" value="Glyco_hydro_20_cat"/>
</dbReference>
<evidence type="ECO:0000256" key="3">
    <source>
        <dbReference type="ARBA" id="ARBA00012663"/>
    </source>
</evidence>
<evidence type="ECO:0000256" key="4">
    <source>
        <dbReference type="ARBA" id="ARBA00022801"/>
    </source>
</evidence>
<feature type="signal peptide" evidence="7">
    <location>
        <begin position="1"/>
        <end position="19"/>
    </location>
</feature>
<evidence type="ECO:0000313" key="11">
    <source>
        <dbReference type="EMBL" id="SHJ61040.1"/>
    </source>
</evidence>
<reference evidence="11 12" key="1">
    <citation type="submission" date="2016-11" db="EMBL/GenBank/DDBJ databases">
        <authorList>
            <person name="Jaros S."/>
            <person name="Januszkiewicz K."/>
            <person name="Wedrychowicz H."/>
        </authorList>
    </citation>
    <scope>NUCLEOTIDE SEQUENCE [LARGE SCALE GENOMIC DNA]</scope>
    <source>
        <strain evidence="11 12">CGMCC 1.8863</strain>
    </source>
</reference>
<dbReference type="PANTHER" id="PTHR22600:SF57">
    <property type="entry name" value="BETA-N-ACETYLHEXOSAMINIDASE"/>
    <property type="match status" value="1"/>
</dbReference>
<evidence type="ECO:0000256" key="6">
    <source>
        <dbReference type="PIRSR" id="PIRSR625705-1"/>
    </source>
</evidence>
<evidence type="ECO:0000313" key="12">
    <source>
        <dbReference type="Proteomes" id="UP000184231"/>
    </source>
</evidence>
<dbReference type="GO" id="GO:0005975">
    <property type="term" value="P:carbohydrate metabolic process"/>
    <property type="evidence" value="ECO:0007669"/>
    <property type="project" value="InterPro"/>
</dbReference>
<dbReference type="CDD" id="cd06563">
    <property type="entry name" value="GH20_chitobiase-like"/>
    <property type="match status" value="1"/>
</dbReference>
<evidence type="ECO:0000256" key="5">
    <source>
        <dbReference type="ARBA" id="ARBA00023295"/>
    </source>
</evidence>
<dbReference type="RefSeq" id="WP_084668512.1">
    <property type="nucleotide sequence ID" value="NZ_FQYX01000027.1"/>
</dbReference>
<protein>
    <recommendedName>
        <fullName evidence="3">beta-N-acetylhexosaminidase</fullName>
        <ecNumber evidence="3">3.2.1.52</ecNumber>
    </recommendedName>
</protein>
<name>A0A1M6KQ18_9FLAO</name>
<comment type="catalytic activity">
    <reaction evidence="1">
        <text>Hydrolysis of terminal non-reducing N-acetyl-D-hexosamine residues in N-acetyl-beta-D-hexosaminides.</text>
        <dbReference type="EC" id="3.2.1.52"/>
    </reaction>
</comment>
<dbReference type="GO" id="GO:0004563">
    <property type="term" value="F:beta-N-acetylhexosaminidase activity"/>
    <property type="evidence" value="ECO:0007669"/>
    <property type="project" value="UniProtKB-EC"/>
</dbReference>
<dbReference type="InterPro" id="IPR029018">
    <property type="entry name" value="Hex-like_dom2"/>
</dbReference>
<dbReference type="SUPFAM" id="SSF55545">
    <property type="entry name" value="beta-N-acetylhexosaminidase-like domain"/>
    <property type="match status" value="1"/>
</dbReference>
<dbReference type="InterPro" id="IPR015882">
    <property type="entry name" value="HEX_bac_N"/>
</dbReference>
<dbReference type="PRINTS" id="PR00738">
    <property type="entry name" value="GLHYDRLASE20"/>
</dbReference>
<dbReference type="PANTHER" id="PTHR22600">
    <property type="entry name" value="BETA-HEXOSAMINIDASE"/>
    <property type="match status" value="1"/>
</dbReference>
<dbReference type="Gene3D" id="2.60.120.260">
    <property type="entry name" value="Galactose-binding domain-like"/>
    <property type="match status" value="1"/>
</dbReference>
<feature type="active site" description="Proton donor" evidence="6">
    <location>
        <position position="327"/>
    </location>
</feature>
<keyword evidence="5" id="KW-0326">Glycosidase</keyword>
<evidence type="ECO:0000256" key="1">
    <source>
        <dbReference type="ARBA" id="ARBA00001231"/>
    </source>
</evidence>
<dbReference type="GO" id="GO:0030203">
    <property type="term" value="P:glycosaminoglycan metabolic process"/>
    <property type="evidence" value="ECO:0007669"/>
    <property type="project" value="TreeGrafter"/>
</dbReference>
<dbReference type="PROSITE" id="PS51257">
    <property type="entry name" value="PROKAR_LIPOPROTEIN"/>
    <property type="match status" value="1"/>
</dbReference>
<feature type="domain" description="Beta-hexosaminidase bacterial type N-terminal" evidence="9">
    <location>
        <begin position="27"/>
        <end position="152"/>
    </location>
</feature>
<dbReference type="SUPFAM" id="SSF51445">
    <property type="entry name" value="(Trans)glycosidases"/>
    <property type="match status" value="1"/>
</dbReference>
<dbReference type="InterPro" id="IPR025705">
    <property type="entry name" value="Beta_hexosaminidase_sua/sub"/>
</dbReference>
<dbReference type="InterPro" id="IPR008979">
    <property type="entry name" value="Galactose-bd-like_sf"/>
</dbReference>
<feature type="chain" id="PRO_5012093352" description="beta-N-acetylhexosaminidase" evidence="7">
    <location>
        <begin position="20"/>
        <end position="762"/>
    </location>
</feature>
<accession>A0A1M6KQ18</accession>
<evidence type="ECO:0000259" key="9">
    <source>
        <dbReference type="Pfam" id="PF02838"/>
    </source>
</evidence>
<gene>
    <name evidence="11" type="ORF">SAMN04487911_12716</name>
</gene>
<keyword evidence="7" id="KW-0732">Signal</keyword>
<dbReference type="GO" id="GO:0016020">
    <property type="term" value="C:membrane"/>
    <property type="evidence" value="ECO:0007669"/>
    <property type="project" value="TreeGrafter"/>
</dbReference>
<organism evidence="11 12">
    <name type="scientific">Arenibacter nanhaiticus</name>
    <dbReference type="NCBI Taxonomy" id="558155"/>
    <lineage>
        <taxon>Bacteria</taxon>
        <taxon>Pseudomonadati</taxon>
        <taxon>Bacteroidota</taxon>
        <taxon>Flavobacteriia</taxon>
        <taxon>Flavobacteriales</taxon>
        <taxon>Flavobacteriaceae</taxon>
        <taxon>Arenibacter</taxon>
    </lineage>
</organism>
<dbReference type="Proteomes" id="UP000184231">
    <property type="component" value="Unassembled WGS sequence"/>
</dbReference>
<dbReference type="Gene3D" id="3.20.20.80">
    <property type="entry name" value="Glycosidases"/>
    <property type="match status" value="1"/>
</dbReference>
<comment type="similarity">
    <text evidence="2">Belongs to the glycosyl hydrolase 20 family.</text>
</comment>
<evidence type="ECO:0000259" key="8">
    <source>
        <dbReference type="Pfam" id="PF00728"/>
    </source>
</evidence>
<dbReference type="Pfam" id="PF00728">
    <property type="entry name" value="Glyco_hydro_20"/>
    <property type="match status" value="1"/>
</dbReference>
<dbReference type="Gene3D" id="3.30.379.10">
    <property type="entry name" value="Chitobiase/beta-hexosaminidase domain 2-like"/>
    <property type="match status" value="1"/>
</dbReference>
<dbReference type="STRING" id="558155.SAMN04487911_12716"/>
<feature type="domain" description="Glycoside hydrolase family 20 catalytic" evidence="8">
    <location>
        <begin position="155"/>
        <end position="496"/>
    </location>
</feature>
<dbReference type="Pfam" id="PF02838">
    <property type="entry name" value="Glyco_hydro_20b"/>
    <property type="match status" value="1"/>
</dbReference>
<keyword evidence="12" id="KW-1185">Reference proteome</keyword>
<proteinExistence type="inferred from homology"/>
<sequence>MKIIKLSLLLLLMAVTACKRTVPPMTGIIPQPNEFTTEQGTFTIDEKTVIIVDDTVEATWNTKELTTFLKDNFNLNLKVTSSSELDNAIRLISSQESDAIGAYSLTIGKKGVLIKGDSDRGVFYGIQSLKQLLSPQSAVQTPLLSYVTINDAPEFKWRGMMLDVSRHFMPKDSVKKVIDALAMHKMNKFHWHLVDGIGWRIQIDTYPELTKKGAWRKVKEHKKPWEDYEATYKNDDGEVYGGYYTKDDIREIVAYAKEHYIDVIPEIEMPGHSEAVLQCYPEYSCDSNDITGVYCAGNDGSFEFLQNIISEVVALFPNEYLHIGGDEVGKDSWLKCDKCKKRMREENLQNGEELQSYFVKRMERFIHSKNRKLIGWDEILEGGLPERATVMSWRGVEGGIEAANAGHDVVMSPGDPLYFDHSQGKSEFEPPSWGGYNNLLKVYDFNPVPSEIAPDKRHHILGGQANLWTEQVKSLSHIQYMMLPRLSALSEALWTKAEKKNKEHFINKLDVHFDRFQELGYNFAGSSLSPDYDVTYNKDTKEFSLTLQNELDRYEIRYTLDGSAPTSESTLYTDPIVYTSTITIHAQCFRKGAPIGYPLKRMFSTGFGDQCKVIYTNAFDEAYRGGGDKALFDNKYAIARGDDPNWQGIPQKDFEVLIDLGSSAELSYLGLNFYQDIGATSVMLPTQVTIAISEDGKNYVTVLDESIATMEQREPIIKRIETSFEKQTVSYIKIFAKNRAELPEWHLRKGAAWIFVDEVSVK</sequence>
<dbReference type="InterPro" id="IPR017853">
    <property type="entry name" value="GH"/>
</dbReference>
<dbReference type="InterPro" id="IPR059177">
    <property type="entry name" value="GH29D-like_dom"/>
</dbReference>
<evidence type="ECO:0000259" key="10">
    <source>
        <dbReference type="Pfam" id="PF13290"/>
    </source>
</evidence>
<feature type="domain" description="GH29D-like beta-sandwich" evidence="10">
    <location>
        <begin position="544"/>
        <end position="592"/>
    </location>
</feature>
<dbReference type="OrthoDB" id="9763537at2"/>
<dbReference type="SUPFAM" id="SSF49785">
    <property type="entry name" value="Galactose-binding domain-like"/>
    <property type="match status" value="1"/>
</dbReference>
<dbReference type="EMBL" id="FQYX01000027">
    <property type="protein sequence ID" value="SHJ61040.1"/>
    <property type="molecule type" value="Genomic_DNA"/>
</dbReference>
<evidence type="ECO:0000256" key="7">
    <source>
        <dbReference type="SAM" id="SignalP"/>
    </source>
</evidence>
<dbReference type="AlphaFoldDB" id="A0A1M6KQ18"/>
<evidence type="ECO:0000256" key="2">
    <source>
        <dbReference type="ARBA" id="ARBA00006285"/>
    </source>
</evidence>
<dbReference type="EC" id="3.2.1.52" evidence="3"/>
<keyword evidence="4" id="KW-0378">Hydrolase</keyword>
<dbReference type="Pfam" id="PF13290">
    <property type="entry name" value="CHB_HEX_C_1"/>
    <property type="match status" value="1"/>
</dbReference>